<dbReference type="AlphaFoldDB" id="C4FH42"/>
<organism evidence="1 2">
    <name type="scientific">Bifidobacterium angulatum DSM 20098 = JCM 7096</name>
    <dbReference type="NCBI Taxonomy" id="518635"/>
    <lineage>
        <taxon>Bacteria</taxon>
        <taxon>Bacillati</taxon>
        <taxon>Actinomycetota</taxon>
        <taxon>Actinomycetes</taxon>
        <taxon>Bifidobacteriales</taxon>
        <taxon>Bifidobacteriaceae</taxon>
        <taxon>Bifidobacterium</taxon>
    </lineage>
</organism>
<name>C4FH42_9BIFI</name>
<reference evidence="1" key="1">
    <citation type="submission" date="2009-04" db="EMBL/GenBank/DDBJ databases">
        <authorList>
            <person name="Weinstock G."/>
            <person name="Sodergren E."/>
            <person name="Clifton S."/>
            <person name="Fulton L."/>
            <person name="Fulton B."/>
            <person name="Courtney L."/>
            <person name="Fronick C."/>
            <person name="Harrison M."/>
            <person name="Strong C."/>
            <person name="Farmer C."/>
            <person name="Delahaunty K."/>
            <person name="Markovic C."/>
            <person name="Hall O."/>
            <person name="Minx P."/>
            <person name="Tomlinson C."/>
            <person name="Mitreva M."/>
            <person name="Nelson J."/>
            <person name="Hou S."/>
            <person name="Wollam A."/>
            <person name="Pepin K.H."/>
            <person name="Johnson M."/>
            <person name="Bhonagiri V."/>
            <person name="Nash W.E."/>
            <person name="Warren W."/>
            <person name="Chinwalla A."/>
            <person name="Mardis E.R."/>
            <person name="Wilson R.K."/>
        </authorList>
    </citation>
    <scope>NUCLEOTIDE SEQUENCE [LARGE SCALE GENOMIC DNA]</scope>
    <source>
        <strain evidence="1">DSM 20098</strain>
    </source>
</reference>
<dbReference type="EMBL" id="ABYS02000013">
    <property type="protein sequence ID" value="EEP20355.1"/>
    <property type="molecule type" value="Genomic_DNA"/>
</dbReference>
<dbReference type="Proteomes" id="UP000006408">
    <property type="component" value="Unassembled WGS sequence"/>
</dbReference>
<evidence type="ECO:0000313" key="2">
    <source>
        <dbReference type="Proteomes" id="UP000006408"/>
    </source>
</evidence>
<protein>
    <submittedName>
        <fullName evidence="1">Uncharacterized protein</fullName>
    </submittedName>
</protein>
<sequence>MKAARKTKAIVVIFIPHPVVLPFDQMLRKSEDRRKQHGEVLIGIPSRHAPLQQQFQSTPQNRITIPWRAEGTVLS</sequence>
<dbReference type="HOGENOM" id="CLU_2663694_0_0_11"/>
<proteinExistence type="predicted"/>
<keyword evidence="2" id="KW-1185">Reference proteome</keyword>
<gene>
    <name evidence="1" type="ORF">BIFANG_03673</name>
</gene>
<accession>C4FH42</accession>
<evidence type="ECO:0000313" key="1">
    <source>
        <dbReference type="EMBL" id="EEP20355.1"/>
    </source>
</evidence>
<comment type="caution">
    <text evidence="1">The sequence shown here is derived from an EMBL/GenBank/DDBJ whole genome shotgun (WGS) entry which is preliminary data.</text>
</comment>